<sequence>MISETAPVVQAQDTNKTMSAIKDNAFVSFYNDCDVSEYLFKEPAFKHGFLPLEGEPEAQQPKQSQPQSQPIPFTARMRPSEHINTGTTPPTTVPEKKQMAQTPLKTATNNESTSEGGEKAYEKERRPSFVEVSVPHHLHQEHPHHPQHRRHSSEAHLPLSWWPESETVSEHVWVERDDRGEDLSADEEEDAIEEAFYASYD</sequence>
<evidence type="ECO:0000256" key="1">
    <source>
        <dbReference type="SAM" id="MobiDB-lite"/>
    </source>
</evidence>
<feature type="region of interest" description="Disordered" evidence="1">
    <location>
        <begin position="52"/>
        <end position="127"/>
    </location>
</feature>
<feature type="compositionally biased region" description="Basic and acidic residues" evidence="1">
    <location>
        <begin position="116"/>
        <end position="127"/>
    </location>
</feature>
<comment type="caution">
    <text evidence="2">The sequence shown here is derived from an EMBL/GenBank/DDBJ whole genome shotgun (WGS) entry which is preliminary data.</text>
</comment>
<gene>
    <name evidence="2" type="ORF">LTR25_009319</name>
</gene>
<dbReference type="Proteomes" id="UP001345827">
    <property type="component" value="Unassembled WGS sequence"/>
</dbReference>
<evidence type="ECO:0000313" key="3">
    <source>
        <dbReference type="Proteomes" id="UP001345827"/>
    </source>
</evidence>
<dbReference type="AlphaFoldDB" id="A0AAV9PZN1"/>
<keyword evidence="3" id="KW-1185">Reference proteome</keyword>
<evidence type="ECO:0000313" key="2">
    <source>
        <dbReference type="EMBL" id="KAK5530074.1"/>
    </source>
</evidence>
<reference evidence="2 3" key="1">
    <citation type="submission" date="2023-06" db="EMBL/GenBank/DDBJ databases">
        <title>Black Yeasts Isolated from many extreme environments.</title>
        <authorList>
            <person name="Coleine C."/>
            <person name="Stajich J.E."/>
            <person name="Selbmann L."/>
        </authorList>
    </citation>
    <scope>NUCLEOTIDE SEQUENCE [LARGE SCALE GENOMIC DNA]</scope>
    <source>
        <strain evidence="2 3">CCFEE 5887</strain>
    </source>
</reference>
<dbReference type="EMBL" id="JAXLQG010000020">
    <property type="protein sequence ID" value="KAK5530074.1"/>
    <property type="molecule type" value="Genomic_DNA"/>
</dbReference>
<proteinExistence type="predicted"/>
<protein>
    <submittedName>
        <fullName evidence="2">Uncharacterized protein</fullName>
    </submittedName>
</protein>
<feature type="compositionally biased region" description="Polar residues" evidence="1">
    <location>
        <begin position="99"/>
        <end position="115"/>
    </location>
</feature>
<name>A0AAV9PZN1_9PEZI</name>
<accession>A0AAV9PZN1</accession>
<organism evidence="2 3">
    <name type="scientific">Vermiconidia calcicola</name>
    <dbReference type="NCBI Taxonomy" id="1690605"/>
    <lineage>
        <taxon>Eukaryota</taxon>
        <taxon>Fungi</taxon>
        <taxon>Dikarya</taxon>
        <taxon>Ascomycota</taxon>
        <taxon>Pezizomycotina</taxon>
        <taxon>Dothideomycetes</taxon>
        <taxon>Dothideomycetidae</taxon>
        <taxon>Mycosphaerellales</taxon>
        <taxon>Extremaceae</taxon>
        <taxon>Vermiconidia</taxon>
    </lineage>
</organism>
<feature type="compositionally biased region" description="Low complexity" evidence="1">
    <location>
        <begin position="59"/>
        <end position="72"/>
    </location>
</feature>